<reference evidence="3" key="5">
    <citation type="submission" date="2015-06" db="UniProtKB">
        <authorList>
            <consortium name="EnsemblFungi"/>
        </authorList>
    </citation>
    <scope>IDENTIFICATION</scope>
    <source>
        <strain evidence="3">ATCC 64411</strain>
    </source>
</reference>
<sequence>MPTLTPGKLARILPKNWPEDVPYLYAPRHSPALTGSQLAAIRVPPAQPASGAAVVAVPHNLRRGPCAAVQIRTITDPRHPAVGQRGLFAARRLEPGALILPYLGEVHPGTVGVDDDAEHQPQQQHSHAESDYDLWLSRDADVAVDAARCGNEARFVNDYRGVPGAERANAEFREVWDPRPQPRPRPGSCGPPGGCGAAANESPSVHATGEWTMAVFVLPVGKKALAKQQQKQQQQKRGQRLGVVAGGGRRERPLGGINEGEEILVSYGKGFWEKRKQEDEARSQEEQEQVQEALP</sequence>
<reference evidence="4" key="2">
    <citation type="submission" date="2010-05" db="EMBL/GenBank/DDBJ databases">
        <title>The genome sequence of Magnaporthe poae strain ATCC 64411.</title>
        <authorList>
            <person name="Ma L.-J."/>
            <person name="Dead R."/>
            <person name="Young S."/>
            <person name="Zeng Q."/>
            <person name="Koehrsen M."/>
            <person name="Alvarado L."/>
            <person name="Berlin A."/>
            <person name="Chapman S.B."/>
            <person name="Chen Z."/>
            <person name="Freedman E."/>
            <person name="Gellesch M."/>
            <person name="Goldberg J."/>
            <person name="Griggs A."/>
            <person name="Gujja S."/>
            <person name="Heilman E.R."/>
            <person name="Heiman D."/>
            <person name="Hepburn T."/>
            <person name="Howarth C."/>
            <person name="Jen D."/>
            <person name="Larson L."/>
            <person name="Mehta T."/>
            <person name="Neiman D."/>
            <person name="Pearson M."/>
            <person name="Roberts A."/>
            <person name="Saif S."/>
            <person name="Shea T."/>
            <person name="Shenoy N."/>
            <person name="Sisk P."/>
            <person name="Stolte C."/>
            <person name="Sykes S."/>
            <person name="Walk T."/>
            <person name="White J."/>
            <person name="Yandava C."/>
            <person name="Haas B."/>
            <person name="Nusbaum C."/>
            <person name="Birren B."/>
        </authorList>
    </citation>
    <scope>NUCLEOTIDE SEQUENCE [LARGE SCALE GENOMIC DNA]</scope>
    <source>
        <strain evidence="4">ATCC 64411 / 73-15</strain>
    </source>
</reference>
<feature type="region of interest" description="Disordered" evidence="1">
    <location>
        <begin position="275"/>
        <end position="295"/>
    </location>
</feature>
<evidence type="ECO:0008006" key="5">
    <source>
        <dbReference type="Google" id="ProtNLM"/>
    </source>
</evidence>
<evidence type="ECO:0000256" key="1">
    <source>
        <dbReference type="SAM" id="MobiDB-lite"/>
    </source>
</evidence>
<accession>A0A0C4EEE5</accession>
<name>A0A0C4EEE5_MAGP6</name>
<dbReference type="eggNOG" id="ENOG502S3NK">
    <property type="taxonomic scope" value="Eukaryota"/>
</dbReference>
<dbReference type="SUPFAM" id="SSF82199">
    <property type="entry name" value="SET domain"/>
    <property type="match status" value="1"/>
</dbReference>
<keyword evidence="4" id="KW-1185">Reference proteome</keyword>
<protein>
    <recommendedName>
        <fullName evidence="5">SET domain-containing protein</fullName>
    </recommendedName>
</protein>
<dbReference type="EMBL" id="GL876979">
    <property type="protein sequence ID" value="KLU92172.1"/>
    <property type="molecule type" value="Genomic_DNA"/>
</dbReference>
<evidence type="ECO:0000313" key="2">
    <source>
        <dbReference type="EMBL" id="KLU92172.1"/>
    </source>
</evidence>
<evidence type="ECO:0000313" key="4">
    <source>
        <dbReference type="Proteomes" id="UP000011715"/>
    </source>
</evidence>
<proteinExistence type="predicted"/>
<organism evidence="3 4">
    <name type="scientific">Magnaporthiopsis poae (strain ATCC 64411 / 73-15)</name>
    <name type="common">Kentucky bluegrass fungus</name>
    <name type="synonym">Magnaporthe poae</name>
    <dbReference type="NCBI Taxonomy" id="644358"/>
    <lineage>
        <taxon>Eukaryota</taxon>
        <taxon>Fungi</taxon>
        <taxon>Dikarya</taxon>
        <taxon>Ascomycota</taxon>
        <taxon>Pezizomycotina</taxon>
        <taxon>Sordariomycetes</taxon>
        <taxon>Sordariomycetidae</taxon>
        <taxon>Magnaporthales</taxon>
        <taxon>Magnaporthaceae</taxon>
        <taxon>Magnaporthiopsis</taxon>
    </lineage>
</organism>
<dbReference type="OrthoDB" id="5792673at2759"/>
<evidence type="ECO:0000313" key="3">
    <source>
        <dbReference type="EnsemblFungi" id="MAPG_11118T0"/>
    </source>
</evidence>
<dbReference type="AlphaFoldDB" id="A0A0C4EEE5"/>
<reference evidence="2" key="1">
    <citation type="submission" date="2010-05" db="EMBL/GenBank/DDBJ databases">
        <title>The Genome Sequence of Magnaporthe poae strain ATCC 64411.</title>
        <authorList>
            <consortium name="The Broad Institute Genome Sequencing Platform"/>
            <consortium name="Broad Institute Genome Sequencing Center for Infectious Disease"/>
            <person name="Ma L.-J."/>
            <person name="Dead R."/>
            <person name="Young S."/>
            <person name="Zeng Q."/>
            <person name="Koehrsen M."/>
            <person name="Alvarado L."/>
            <person name="Berlin A."/>
            <person name="Chapman S.B."/>
            <person name="Chen Z."/>
            <person name="Freedman E."/>
            <person name="Gellesch M."/>
            <person name="Goldberg J."/>
            <person name="Griggs A."/>
            <person name="Gujja S."/>
            <person name="Heilman E.R."/>
            <person name="Heiman D."/>
            <person name="Hepburn T."/>
            <person name="Howarth C."/>
            <person name="Jen D."/>
            <person name="Larson L."/>
            <person name="Mehta T."/>
            <person name="Neiman D."/>
            <person name="Pearson M."/>
            <person name="Roberts A."/>
            <person name="Saif S."/>
            <person name="Shea T."/>
            <person name="Shenoy N."/>
            <person name="Sisk P."/>
            <person name="Stolte C."/>
            <person name="Sykes S."/>
            <person name="Walk T."/>
            <person name="White J."/>
            <person name="Yandava C."/>
            <person name="Haas B."/>
            <person name="Nusbaum C."/>
            <person name="Birren B."/>
        </authorList>
    </citation>
    <scope>NUCLEOTIDE SEQUENCE</scope>
    <source>
        <strain evidence="2">ATCC 64411</strain>
    </source>
</reference>
<gene>
    <name evidence="2" type="ORF">MAPG_11118</name>
</gene>
<reference evidence="3" key="4">
    <citation type="journal article" date="2015" name="G3 (Bethesda)">
        <title>Genome sequences of three phytopathogenic species of the Magnaporthaceae family of fungi.</title>
        <authorList>
            <person name="Okagaki L.H."/>
            <person name="Nunes C.C."/>
            <person name="Sailsbery J."/>
            <person name="Clay B."/>
            <person name="Brown D."/>
            <person name="John T."/>
            <person name="Oh Y."/>
            <person name="Young N."/>
            <person name="Fitzgerald M."/>
            <person name="Haas B.J."/>
            <person name="Zeng Q."/>
            <person name="Young S."/>
            <person name="Adiconis X."/>
            <person name="Fan L."/>
            <person name="Levin J.Z."/>
            <person name="Mitchell T.K."/>
            <person name="Okubara P.A."/>
            <person name="Farman M.L."/>
            <person name="Kohn L.M."/>
            <person name="Birren B."/>
            <person name="Ma L.-J."/>
            <person name="Dean R.A."/>
        </authorList>
    </citation>
    <scope>NUCLEOTIDE SEQUENCE</scope>
    <source>
        <strain evidence="3">ATCC 64411 / 73-15</strain>
    </source>
</reference>
<feature type="compositionally biased region" description="Basic and acidic residues" evidence="1">
    <location>
        <begin position="275"/>
        <end position="285"/>
    </location>
</feature>
<dbReference type="OMA" id="ITDKRHP"/>
<dbReference type="InterPro" id="IPR046341">
    <property type="entry name" value="SET_dom_sf"/>
</dbReference>
<feature type="compositionally biased region" description="Low complexity" evidence="1">
    <location>
        <begin position="227"/>
        <end position="236"/>
    </location>
</feature>
<reference evidence="2" key="3">
    <citation type="submission" date="2011-03" db="EMBL/GenBank/DDBJ databases">
        <title>Annotation of Magnaporthe poae ATCC 64411.</title>
        <authorList>
            <person name="Ma L.-J."/>
            <person name="Dead R."/>
            <person name="Young S.K."/>
            <person name="Zeng Q."/>
            <person name="Gargeya S."/>
            <person name="Fitzgerald M."/>
            <person name="Haas B."/>
            <person name="Abouelleil A."/>
            <person name="Alvarado L."/>
            <person name="Arachchi H.M."/>
            <person name="Berlin A."/>
            <person name="Brown A."/>
            <person name="Chapman S.B."/>
            <person name="Chen Z."/>
            <person name="Dunbar C."/>
            <person name="Freedman E."/>
            <person name="Gearin G."/>
            <person name="Gellesch M."/>
            <person name="Goldberg J."/>
            <person name="Griggs A."/>
            <person name="Gujja S."/>
            <person name="Heiman D."/>
            <person name="Howarth C."/>
            <person name="Larson L."/>
            <person name="Lui A."/>
            <person name="MacDonald P.J.P."/>
            <person name="Mehta T."/>
            <person name="Montmayeur A."/>
            <person name="Murphy C."/>
            <person name="Neiman D."/>
            <person name="Pearson M."/>
            <person name="Priest M."/>
            <person name="Roberts A."/>
            <person name="Saif S."/>
            <person name="Shea T."/>
            <person name="Shenoy N."/>
            <person name="Sisk P."/>
            <person name="Stolte C."/>
            <person name="Sykes S."/>
            <person name="Yandava C."/>
            <person name="Wortman J."/>
            <person name="Nusbaum C."/>
            <person name="Birren B."/>
        </authorList>
    </citation>
    <scope>NUCLEOTIDE SEQUENCE</scope>
    <source>
        <strain evidence="2">ATCC 64411</strain>
    </source>
</reference>
<dbReference type="EnsemblFungi" id="MAPG_11118T0">
    <property type="protein sequence ID" value="MAPG_11118T0"/>
    <property type="gene ID" value="MAPG_11118"/>
</dbReference>
<dbReference type="Proteomes" id="UP000011715">
    <property type="component" value="Unassembled WGS sequence"/>
</dbReference>
<feature type="region of interest" description="Disordered" evidence="1">
    <location>
        <begin position="170"/>
        <end position="202"/>
    </location>
</feature>
<dbReference type="EMBL" id="ADBL01002733">
    <property type="status" value="NOT_ANNOTATED_CDS"/>
    <property type="molecule type" value="Genomic_DNA"/>
</dbReference>
<feature type="region of interest" description="Disordered" evidence="1">
    <location>
        <begin position="227"/>
        <end position="259"/>
    </location>
</feature>
<dbReference type="Gene3D" id="2.170.270.10">
    <property type="entry name" value="SET domain"/>
    <property type="match status" value="1"/>
</dbReference>
<feature type="region of interest" description="Disordered" evidence="1">
    <location>
        <begin position="110"/>
        <end position="131"/>
    </location>
</feature>
<dbReference type="VEuPathDB" id="FungiDB:MAPG_11118"/>
<dbReference type="STRING" id="644358.A0A0C4EEE5"/>